<dbReference type="PROSITE" id="PS51819">
    <property type="entry name" value="VOC"/>
    <property type="match status" value="1"/>
</dbReference>
<dbReference type="STRING" id="1338436.LK10_16385"/>
<dbReference type="InterPro" id="IPR037523">
    <property type="entry name" value="VOC_core"/>
</dbReference>
<dbReference type="InterPro" id="IPR029068">
    <property type="entry name" value="Glyas_Bleomycin-R_OHBP_Dase"/>
</dbReference>
<comment type="caution">
    <text evidence="2">The sequence shown here is derived from an EMBL/GenBank/DDBJ whole genome shotgun (WGS) entry which is preliminary data.</text>
</comment>
<gene>
    <name evidence="2" type="ORF">LK10_16385</name>
</gene>
<dbReference type="SUPFAM" id="SSF54593">
    <property type="entry name" value="Glyoxalase/Bleomycin resistance protein/Dihydroxybiphenyl dioxygenase"/>
    <property type="match status" value="1"/>
</dbReference>
<evidence type="ECO:0000259" key="1">
    <source>
        <dbReference type="PROSITE" id="PS51819"/>
    </source>
</evidence>
<dbReference type="Pfam" id="PF00903">
    <property type="entry name" value="Glyoxalase"/>
    <property type="match status" value="1"/>
</dbReference>
<dbReference type="CDD" id="cd06587">
    <property type="entry name" value="VOC"/>
    <property type="match status" value="1"/>
</dbReference>
<dbReference type="RefSeq" id="WP_043125857.1">
    <property type="nucleotide sequence ID" value="NZ_JTDL01000141.1"/>
</dbReference>
<reference evidence="2 3" key="1">
    <citation type="submission" date="2014-09" db="EMBL/GenBank/DDBJ databases">
        <title>Genome sequence of Sinomonas sp. MUSC 117.</title>
        <authorList>
            <person name="Lee L.-H."/>
        </authorList>
    </citation>
    <scope>NUCLEOTIDE SEQUENCE [LARGE SCALE GENOMIC DNA]</scope>
    <source>
        <strain evidence="2 3">MUSC 117</strain>
    </source>
</reference>
<dbReference type="Proteomes" id="UP000030982">
    <property type="component" value="Unassembled WGS sequence"/>
</dbReference>
<feature type="domain" description="VOC" evidence="1">
    <location>
        <begin position="6"/>
        <end position="121"/>
    </location>
</feature>
<dbReference type="AlphaFoldDB" id="A0A0B2AD03"/>
<dbReference type="EMBL" id="JTDL01000141">
    <property type="protein sequence ID" value="KHL01434.1"/>
    <property type="molecule type" value="Genomic_DNA"/>
</dbReference>
<proteinExistence type="predicted"/>
<evidence type="ECO:0000313" key="3">
    <source>
        <dbReference type="Proteomes" id="UP000030982"/>
    </source>
</evidence>
<protein>
    <recommendedName>
        <fullName evidence="1">VOC domain-containing protein</fullName>
    </recommendedName>
</protein>
<dbReference type="Gene3D" id="3.10.180.10">
    <property type="entry name" value="2,3-Dihydroxybiphenyl 1,2-Dioxygenase, domain 1"/>
    <property type="match status" value="1"/>
</dbReference>
<keyword evidence="3" id="KW-1185">Reference proteome</keyword>
<evidence type="ECO:0000313" key="2">
    <source>
        <dbReference type="EMBL" id="KHL01434.1"/>
    </source>
</evidence>
<name>A0A0B2AD03_9MICC</name>
<sequence>MEHEAKVTSTVVFVRDLERSADFYTSVFGCRKTLDADGGALLLAPGGFQIYLVAKGEETPHPLEGIGAQYLMWAVDTPEGLRQFETSLKSVSGDSDTHSSGGVTFVEGRDPDGIRVVIAHPSPLQQPRSSLDNRIYS</sequence>
<accession>A0A0B2AD03</accession>
<organism evidence="2 3">
    <name type="scientific">Sinomonas humi</name>
    <dbReference type="NCBI Taxonomy" id="1338436"/>
    <lineage>
        <taxon>Bacteria</taxon>
        <taxon>Bacillati</taxon>
        <taxon>Actinomycetota</taxon>
        <taxon>Actinomycetes</taxon>
        <taxon>Micrococcales</taxon>
        <taxon>Micrococcaceae</taxon>
        <taxon>Sinomonas</taxon>
    </lineage>
</organism>
<dbReference type="InterPro" id="IPR004360">
    <property type="entry name" value="Glyas_Fos-R_dOase_dom"/>
</dbReference>